<keyword evidence="1" id="KW-0723">Serine/threonine-protein kinase</keyword>
<dbReference type="InterPro" id="IPR050267">
    <property type="entry name" value="Anti-sigma-factor_SerPK"/>
</dbReference>
<dbReference type="Pfam" id="PF13581">
    <property type="entry name" value="HATPase_c_2"/>
    <property type="match status" value="1"/>
</dbReference>
<dbReference type="EMBL" id="BMNK01000001">
    <property type="protein sequence ID" value="GGP00993.1"/>
    <property type="molecule type" value="Genomic_DNA"/>
</dbReference>
<keyword evidence="1" id="KW-0418">Kinase</keyword>
<evidence type="ECO:0000256" key="1">
    <source>
        <dbReference type="ARBA" id="ARBA00022527"/>
    </source>
</evidence>
<keyword evidence="1" id="KW-0808">Transferase</keyword>
<dbReference type="PANTHER" id="PTHR35526">
    <property type="entry name" value="ANTI-SIGMA-F FACTOR RSBW-RELATED"/>
    <property type="match status" value="1"/>
</dbReference>
<evidence type="ECO:0000313" key="3">
    <source>
        <dbReference type="EMBL" id="GGP00993.1"/>
    </source>
</evidence>
<feature type="domain" description="Histidine kinase/HSP90-like ATPase" evidence="2">
    <location>
        <begin position="34"/>
        <end position="111"/>
    </location>
</feature>
<keyword evidence="4" id="KW-1185">Reference proteome</keyword>
<dbReference type="InterPro" id="IPR003594">
    <property type="entry name" value="HATPase_dom"/>
</dbReference>
<comment type="caution">
    <text evidence="3">The sequence shown here is derived from an EMBL/GenBank/DDBJ whole genome shotgun (WGS) entry which is preliminary data.</text>
</comment>
<dbReference type="InterPro" id="IPR036890">
    <property type="entry name" value="HATPase_C_sf"/>
</dbReference>
<accession>A0A917ZZV3</accession>
<name>A0A917ZZV3_9ACTN</name>
<dbReference type="PANTHER" id="PTHR35526:SF3">
    <property type="entry name" value="ANTI-SIGMA-F FACTOR RSBW"/>
    <property type="match status" value="1"/>
</dbReference>
<dbReference type="Proteomes" id="UP000660745">
    <property type="component" value="Unassembled WGS sequence"/>
</dbReference>
<dbReference type="SUPFAM" id="SSF55874">
    <property type="entry name" value="ATPase domain of HSP90 chaperone/DNA topoisomerase II/histidine kinase"/>
    <property type="match status" value="1"/>
</dbReference>
<dbReference type="CDD" id="cd16936">
    <property type="entry name" value="HATPase_RsbW-like"/>
    <property type="match status" value="1"/>
</dbReference>
<evidence type="ECO:0000259" key="2">
    <source>
        <dbReference type="Pfam" id="PF13581"/>
    </source>
</evidence>
<dbReference type="RefSeq" id="WP_189136630.1">
    <property type="nucleotide sequence ID" value="NZ_BMNK01000001.1"/>
</dbReference>
<dbReference type="AlphaFoldDB" id="A0A917ZZV3"/>
<reference evidence="3" key="1">
    <citation type="journal article" date="2014" name="Int. J. Syst. Evol. Microbiol.">
        <title>Complete genome sequence of Corynebacterium casei LMG S-19264T (=DSM 44701T), isolated from a smear-ripened cheese.</title>
        <authorList>
            <consortium name="US DOE Joint Genome Institute (JGI-PGF)"/>
            <person name="Walter F."/>
            <person name="Albersmeier A."/>
            <person name="Kalinowski J."/>
            <person name="Ruckert C."/>
        </authorList>
    </citation>
    <scope>NUCLEOTIDE SEQUENCE</scope>
    <source>
        <strain evidence="3">CGMCC 4.7430</strain>
    </source>
</reference>
<proteinExistence type="predicted"/>
<protein>
    <recommendedName>
        <fullName evidence="2">Histidine kinase/HSP90-like ATPase domain-containing protein</fullName>
    </recommendedName>
</protein>
<dbReference type="Gene3D" id="3.30.565.10">
    <property type="entry name" value="Histidine kinase-like ATPase, C-terminal domain"/>
    <property type="match status" value="1"/>
</dbReference>
<organism evidence="3 4">
    <name type="scientific">Nonomuraea glycinis</name>
    <dbReference type="NCBI Taxonomy" id="2047744"/>
    <lineage>
        <taxon>Bacteria</taxon>
        <taxon>Bacillati</taxon>
        <taxon>Actinomycetota</taxon>
        <taxon>Actinomycetes</taxon>
        <taxon>Streptosporangiales</taxon>
        <taxon>Streptosporangiaceae</taxon>
        <taxon>Nonomuraea</taxon>
    </lineage>
</organism>
<sequence>MTERFLVETVVPGVDWAVPVIRHCVGRTLTAAGHRNVKNAELVVSELVSNSVLHTRSARCGGLVTVEVAAISDTLVRIEVTDEGEQTSPCPRESGDEDCHGRGLWLVEQVSARWGTQPQPLGWNTVWAEVFTTDDAPDRPPHGLDCLTAG</sequence>
<evidence type="ECO:0000313" key="4">
    <source>
        <dbReference type="Proteomes" id="UP000660745"/>
    </source>
</evidence>
<reference evidence="3" key="2">
    <citation type="submission" date="2020-09" db="EMBL/GenBank/DDBJ databases">
        <authorList>
            <person name="Sun Q."/>
            <person name="Zhou Y."/>
        </authorList>
    </citation>
    <scope>NUCLEOTIDE SEQUENCE</scope>
    <source>
        <strain evidence="3">CGMCC 4.7430</strain>
    </source>
</reference>
<dbReference type="GO" id="GO:0004674">
    <property type="term" value="F:protein serine/threonine kinase activity"/>
    <property type="evidence" value="ECO:0007669"/>
    <property type="project" value="UniProtKB-KW"/>
</dbReference>
<gene>
    <name evidence="3" type="ORF">GCM10012278_03070</name>
</gene>